<dbReference type="Pfam" id="PF13177">
    <property type="entry name" value="DNA_pol3_delta2"/>
    <property type="match status" value="1"/>
</dbReference>
<dbReference type="EMBL" id="BKZW01000001">
    <property type="protein sequence ID" value="GER89320.1"/>
    <property type="molecule type" value="Genomic_DNA"/>
</dbReference>
<dbReference type="Proteomes" id="UP000326912">
    <property type="component" value="Unassembled WGS sequence"/>
</dbReference>
<dbReference type="GO" id="GO:0003887">
    <property type="term" value="F:DNA-directed DNA polymerase activity"/>
    <property type="evidence" value="ECO:0007669"/>
    <property type="project" value="InterPro"/>
</dbReference>
<dbReference type="InterPro" id="IPR004622">
    <property type="entry name" value="DNA_pol_HolB"/>
</dbReference>
<dbReference type="PANTHER" id="PTHR11669:SF8">
    <property type="entry name" value="DNA POLYMERASE III SUBUNIT DELTA"/>
    <property type="match status" value="1"/>
</dbReference>
<proteinExistence type="predicted"/>
<organism evidence="1 2">
    <name type="scientific">Dictyobacter vulcani</name>
    <dbReference type="NCBI Taxonomy" id="2607529"/>
    <lineage>
        <taxon>Bacteria</taxon>
        <taxon>Bacillati</taxon>
        <taxon>Chloroflexota</taxon>
        <taxon>Ktedonobacteria</taxon>
        <taxon>Ktedonobacterales</taxon>
        <taxon>Dictyobacteraceae</taxon>
        <taxon>Dictyobacter</taxon>
    </lineage>
</organism>
<keyword evidence="2" id="KW-1185">Reference proteome</keyword>
<dbReference type="AlphaFoldDB" id="A0A5J4KSA5"/>
<sequence>MGTPQMQAPGWNIVGHEHIVDILRRTLAAQQVRHAYLFAGPPRIGKSLLARRLAQTLLCTGGPDPHISPQEPCNNCLSCRKVLHGNHPDVHIITKAADKQFIVIEQVRALQSDAARRTMEGRRNIFIIENAQDMNVQAANCILKTLEEPEPDVVLLLTVPDAGVLLPTIISRVQMLSMQLLTSQQIKQALIERWEVEPEEATLVAALAAGRLGWAVQAVEDEDLLDERKSQLELLTKIPTISTVQRFDFVQRQGTDSEKLRHMLELWLLWWRDMVLAANGCLDLTVNVDMRDLLKKQSTRIGTHEAERMVRAILQTQESLDQNVNARVALEVLMLDTPSIKA</sequence>
<comment type="caution">
    <text evidence="1">The sequence shown here is derived from an EMBL/GenBank/DDBJ whole genome shotgun (WGS) entry which is preliminary data.</text>
</comment>
<reference evidence="1 2" key="1">
    <citation type="submission" date="2019-10" db="EMBL/GenBank/DDBJ databases">
        <title>Dictyobacter vulcani sp. nov., within the class Ktedonobacteria, isolated from soil of volcanic Mt. Zao.</title>
        <authorList>
            <person name="Zheng Y."/>
            <person name="Wang C.M."/>
            <person name="Sakai Y."/>
            <person name="Abe K."/>
            <person name="Yokota A."/>
            <person name="Yabe S."/>
        </authorList>
    </citation>
    <scope>NUCLEOTIDE SEQUENCE [LARGE SCALE GENOMIC DNA]</scope>
    <source>
        <strain evidence="1 2">W12</strain>
    </source>
</reference>
<dbReference type="PANTHER" id="PTHR11669">
    <property type="entry name" value="REPLICATION FACTOR C / DNA POLYMERASE III GAMMA-TAU SUBUNIT"/>
    <property type="match status" value="1"/>
</dbReference>
<name>A0A5J4KSA5_9CHLR</name>
<dbReference type="InterPro" id="IPR050238">
    <property type="entry name" value="DNA_Rep/Repair_Clamp_Loader"/>
</dbReference>
<dbReference type="Gene3D" id="3.40.50.300">
    <property type="entry name" value="P-loop containing nucleotide triphosphate hydrolases"/>
    <property type="match status" value="1"/>
</dbReference>
<accession>A0A5J4KSA5</accession>
<dbReference type="NCBIfam" id="TIGR00678">
    <property type="entry name" value="holB"/>
    <property type="match status" value="1"/>
</dbReference>
<dbReference type="GO" id="GO:0008408">
    <property type="term" value="F:3'-5' exonuclease activity"/>
    <property type="evidence" value="ECO:0007669"/>
    <property type="project" value="InterPro"/>
</dbReference>
<protein>
    <submittedName>
        <fullName evidence="1">DNA polymerase III subunit delta</fullName>
    </submittedName>
</protein>
<evidence type="ECO:0000313" key="2">
    <source>
        <dbReference type="Proteomes" id="UP000326912"/>
    </source>
</evidence>
<evidence type="ECO:0000313" key="1">
    <source>
        <dbReference type="EMBL" id="GER89320.1"/>
    </source>
</evidence>
<dbReference type="SUPFAM" id="SSF52540">
    <property type="entry name" value="P-loop containing nucleoside triphosphate hydrolases"/>
    <property type="match status" value="1"/>
</dbReference>
<dbReference type="InterPro" id="IPR027417">
    <property type="entry name" value="P-loop_NTPase"/>
</dbReference>
<dbReference type="GO" id="GO:0006261">
    <property type="term" value="P:DNA-templated DNA replication"/>
    <property type="evidence" value="ECO:0007669"/>
    <property type="project" value="TreeGrafter"/>
</dbReference>
<gene>
    <name evidence="1" type="ORF">KDW_34820</name>
</gene>